<dbReference type="NCBIfam" id="TIGR00377">
    <property type="entry name" value="ant_ant_sig"/>
    <property type="match status" value="1"/>
</dbReference>
<dbReference type="CDD" id="cd07043">
    <property type="entry name" value="STAS_anti-anti-sigma_factors"/>
    <property type="match status" value="1"/>
</dbReference>
<keyword evidence="5" id="KW-1185">Reference proteome</keyword>
<protein>
    <recommendedName>
        <fullName evidence="2">Anti-sigma factor antagonist</fullName>
    </recommendedName>
</protein>
<dbReference type="EMBL" id="JACHJN010000020">
    <property type="protein sequence ID" value="MBB5960684.1"/>
    <property type="molecule type" value="Genomic_DNA"/>
</dbReference>
<dbReference type="PANTHER" id="PTHR33495:SF13">
    <property type="entry name" value="ANTI-SIGMA-F FACTOR ANTAGONIST RSFB"/>
    <property type="match status" value="1"/>
</dbReference>
<evidence type="ECO:0000259" key="3">
    <source>
        <dbReference type="PROSITE" id="PS50801"/>
    </source>
</evidence>
<gene>
    <name evidence="4" type="ORF">FHS29_007312</name>
</gene>
<dbReference type="SUPFAM" id="SSF52091">
    <property type="entry name" value="SpoIIaa-like"/>
    <property type="match status" value="1"/>
</dbReference>
<dbReference type="PANTHER" id="PTHR33495">
    <property type="entry name" value="ANTI-SIGMA FACTOR ANTAGONIST TM_1081-RELATED-RELATED"/>
    <property type="match status" value="1"/>
</dbReference>
<organism evidence="4 5">
    <name type="scientific">Saccharothrix tamanrassetensis</name>
    <dbReference type="NCBI Taxonomy" id="1051531"/>
    <lineage>
        <taxon>Bacteria</taxon>
        <taxon>Bacillati</taxon>
        <taxon>Actinomycetota</taxon>
        <taxon>Actinomycetes</taxon>
        <taxon>Pseudonocardiales</taxon>
        <taxon>Pseudonocardiaceae</taxon>
        <taxon>Saccharothrix</taxon>
    </lineage>
</organism>
<dbReference type="InterPro" id="IPR003658">
    <property type="entry name" value="Anti-sigma_ant"/>
</dbReference>
<evidence type="ECO:0000256" key="1">
    <source>
        <dbReference type="ARBA" id="ARBA00009013"/>
    </source>
</evidence>
<dbReference type="AlphaFoldDB" id="A0A841CWJ8"/>
<reference evidence="4 5" key="1">
    <citation type="submission" date="2020-08" db="EMBL/GenBank/DDBJ databases">
        <title>Genomic Encyclopedia of Type Strains, Phase III (KMG-III): the genomes of soil and plant-associated and newly described type strains.</title>
        <authorList>
            <person name="Whitman W."/>
        </authorList>
    </citation>
    <scope>NUCLEOTIDE SEQUENCE [LARGE SCALE GENOMIC DNA]</scope>
    <source>
        <strain evidence="4 5">CECT 8640</strain>
    </source>
</reference>
<feature type="domain" description="STAS" evidence="3">
    <location>
        <begin position="1"/>
        <end position="104"/>
    </location>
</feature>
<comment type="similarity">
    <text evidence="1 2">Belongs to the anti-sigma-factor antagonist family.</text>
</comment>
<evidence type="ECO:0000313" key="5">
    <source>
        <dbReference type="Proteomes" id="UP000547510"/>
    </source>
</evidence>
<dbReference type="Proteomes" id="UP000547510">
    <property type="component" value="Unassembled WGS sequence"/>
</dbReference>
<sequence>MTGDSVVLSVAGEIDMSEAPAFEREVLTVLADRPHALVVDLSAVDFFGSHGISVLLTALRHALRYGVGFAVVADHRPVRRPLEVTDLAETLSLHATLPEALAALEDSAALTEGSITRHAAQR</sequence>
<dbReference type="InterPro" id="IPR002645">
    <property type="entry name" value="STAS_dom"/>
</dbReference>
<proteinExistence type="inferred from homology"/>
<evidence type="ECO:0000313" key="4">
    <source>
        <dbReference type="EMBL" id="MBB5960684.1"/>
    </source>
</evidence>
<accession>A0A841CWJ8</accession>
<name>A0A841CWJ8_9PSEU</name>
<evidence type="ECO:0000256" key="2">
    <source>
        <dbReference type="RuleBase" id="RU003749"/>
    </source>
</evidence>
<dbReference type="PROSITE" id="PS50801">
    <property type="entry name" value="STAS"/>
    <property type="match status" value="1"/>
</dbReference>
<dbReference type="GO" id="GO:0043856">
    <property type="term" value="F:anti-sigma factor antagonist activity"/>
    <property type="evidence" value="ECO:0007669"/>
    <property type="project" value="InterPro"/>
</dbReference>
<dbReference type="InterPro" id="IPR036513">
    <property type="entry name" value="STAS_dom_sf"/>
</dbReference>
<dbReference type="Gene3D" id="3.30.750.24">
    <property type="entry name" value="STAS domain"/>
    <property type="match status" value="1"/>
</dbReference>
<dbReference type="Pfam" id="PF01740">
    <property type="entry name" value="STAS"/>
    <property type="match status" value="1"/>
</dbReference>
<comment type="caution">
    <text evidence="4">The sequence shown here is derived from an EMBL/GenBank/DDBJ whole genome shotgun (WGS) entry which is preliminary data.</text>
</comment>